<protein>
    <submittedName>
        <fullName evidence="2">Uncharacterized protein</fullName>
    </submittedName>
</protein>
<name>A0AAV4D6C3_9GAST</name>
<dbReference type="Proteomes" id="UP000735302">
    <property type="component" value="Unassembled WGS sequence"/>
</dbReference>
<evidence type="ECO:0000313" key="2">
    <source>
        <dbReference type="EMBL" id="GFO39752.1"/>
    </source>
</evidence>
<feature type="region of interest" description="Disordered" evidence="1">
    <location>
        <begin position="1"/>
        <end position="32"/>
    </location>
</feature>
<proteinExistence type="predicted"/>
<organism evidence="2 3">
    <name type="scientific">Plakobranchus ocellatus</name>
    <dbReference type="NCBI Taxonomy" id="259542"/>
    <lineage>
        <taxon>Eukaryota</taxon>
        <taxon>Metazoa</taxon>
        <taxon>Spiralia</taxon>
        <taxon>Lophotrochozoa</taxon>
        <taxon>Mollusca</taxon>
        <taxon>Gastropoda</taxon>
        <taxon>Heterobranchia</taxon>
        <taxon>Euthyneura</taxon>
        <taxon>Panpulmonata</taxon>
        <taxon>Sacoglossa</taxon>
        <taxon>Placobranchoidea</taxon>
        <taxon>Plakobranchidae</taxon>
        <taxon>Plakobranchus</taxon>
    </lineage>
</organism>
<keyword evidence="3" id="KW-1185">Reference proteome</keyword>
<gene>
    <name evidence="2" type="ORF">PoB_006625700</name>
</gene>
<dbReference type="EMBL" id="BLXT01007506">
    <property type="protein sequence ID" value="GFO39752.1"/>
    <property type="molecule type" value="Genomic_DNA"/>
</dbReference>
<accession>A0AAV4D6C3</accession>
<sequence length="71" mass="7929">MPKQAHPGVQTKPNDKRTRKPLGQATPLPSGKTMAAQFHITSKLPKEMDICQKRQGRRVWTALDSSGQFTN</sequence>
<comment type="caution">
    <text evidence="2">The sequence shown here is derived from an EMBL/GenBank/DDBJ whole genome shotgun (WGS) entry which is preliminary data.</text>
</comment>
<evidence type="ECO:0000256" key="1">
    <source>
        <dbReference type="SAM" id="MobiDB-lite"/>
    </source>
</evidence>
<evidence type="ECO:0000313" key="3">
    <source>
        <dbReference type="Proteomes" id="UP000735302"/>
    </source>
</evidence>
<dbReference type="AlphaFoldDB" id="A0AAV4D6C3"/>
<reference evidence="2 3" key="1">
    <citation type="journal article" date="2021" name="Elife">
        <title>Chloroplast acquisition without the gene transfer in kleptoplastic sea slugs, Plakobranchus ocellatus.</title>
        <authorList>
            <person name="Maeda T."/>
            <person name="Takahashi S."/>
            <person name="Yoshida T."/>
            <person name="Shimamura S."/>
            <person name="Takaki Y."/>
            <person name="Nagai Y."/>
            <person name="Toyoda A."/>
            <person name="Suzuki Y."/>
            <person name="Arimoto A."/>
            <person name="Ishii H."/>
            <person name="Satoh N."/>
            <person name="Nishiyama T."/>
            <person name="Hasebe M."/>
            <person name="Maruyama T."/>
            <person name="Minagawa J."/>
            <person name="Obokata J."/>
            <person name="Shigenobu S."/>
        </authorList>
    </citation>
    <scope>NUCLEOTIDE SEQUENCE [LARGE SCALE GENOMIC DNA]</scope>
</reference>